<sequence>MAKKIIFRFENTKKCKIKKLIILYKRLRKILISVTIENEMNQDFGTFSFRLKFRTKIEPKSKFEKFSDI</sequence>
<name>A0A3M7SGS2_BRAPC</name>
<protein>
    <submittedName>
        <fullName evidence="1">Uncharacterized protein</fullName>
    </submittedName>
</protein>
<keyword evidence="2" id="KW-1185">Reference proteome</keyword>
<comment type="caution">
    <text evidence="1">The sequence shown here is derived from an EMBL/GenBank/DDBJ whole genome shotgun (WGS) entry which is preliminary data.</text>
</comment>
<dbReference type="AlphaFoldDB" id="A0A3M7SGS2"/>
<evidence type="ECO:0000313" key="2">
    <source>
        <dbReference type="Proteomes" id="UP000276133"/>
    </source>
</evidence>
<organism evidence="1 2">
    <name type="scientific">Brachionus plicatilis</name>
    <name type="common">Marine rotifer</name>
    <name type="synonym">Brachionus muelleri</name>
    <dbReference type="NCBI Taxonomy" id="10195"/>
    <lineage>
        <taxon>Eukaryota</taxon>
        <taxon>Metazoa</taxon>
        <taxon>Spiralia</taxon>
        <taxon>Gnathifera</taxon>
        <taxon>Rotifera</taxon>
        <taxon>Eurotatoria</taxon>
        <taxon>Monogononta</taxon>
        <taxon>Pseudotrocha</taxon>
        <taxon>Ploima</taxon>
        <taxon>Brachionidae</taxon>
        <taxon>Brachionus</taxon>
    </lineage>
</organism>
<gene>
    <name evidence="1" type="ORF">BpHYR1_038327</name>
</gene>
<proteinExistence type="predicted"/>
<accession>A0A3M7SGS2</accession>
<dbReference type="EMBL" id="REGN01001398">
    <property type="protein sequence ID" value="RNA34919.1"/>
    <property type="molecule type" value="Genomic_DNA"/>
</dbReference>
<reference evidence="1 2" key="1">
    <citation type="journal article" date="2018" name="Sci. Rep.">
        <title>Genomic signatures of local adaptation to the degree of environmental predictability in rotifers.</title>
        <authorList>
            <person name="Franch-Gras L."/>
            <person name="Hahn C."/>
            <person name="Garcia-Roger E.M."/>
            <person name="Carmona M.J."/>
            <person name="Serra M."/>
            <person name="Gomez A."/>
        </authorList>
    </citation>
    <scope>NUCLEOTIDE SEQUENCE [LARGE SCALE GENOMIC DNA]</scope>
    <source>
        <strain evidence="1">HYR1</strain>
    </source>
</reference>
<evidence type="ECO:0000313" key="1">
    <source>
        <dbReference type="EMBL" id="RNA34919.1"/>
    </source>
</evidence>
<dbReference type="Proteomes" id="UP000276133">
    <property type="component" value="Unassembled WGS sequence"/>
</dbReference>